<dbReference type="Gene3D" id="3.40.50.1820">
    <property type="entry name" value="alpha/beta hydrolase"/>
    <property type="match status" value="1"/>
</dbReference>
<dbReference type="OrthoDB" id="2987348at2"/>
<dbReference type="GO" id="GO:0016787">
    <property type="term" value="F:hydrolase activity"/>
    <property type="evidence" value="ECO:0007669"/>
    <property type="project" value="UniProtKB-KW"/>
</dbReference>
<accession>A0A4R8ZYC9</accession>
<sequence length="357" mass="37013">MTDTIFQGITQSSVHTPRLQAGVLERPAADGAAGGVVVFIHGNVSSSLFWQPIMLALPPEWRAVAIDLRGFGASEILPVDATRGLADFSDDVASVLDALGIASAHVVGWSMGGGVLMRLLLDRPGLVASATLVAPVSPFGFGGTSGDDGTRLTDDDAGTGGGGVNPDFVARLLARDTSADAAASPLSVYRTAYVKPPFASDQEPIWVQSMLSTATGVGNYPGDSTASPNWPGFAPGTQGVLNTMAPQYFNTSAIVDLPQKPPVLWLHGTDDVIVSDSSLFDLNYLGQLGVIPGWPGIDVAPPQPMIRQIRAVLAAYRAAGGAVTELELTDCGHSPHLEHPAVFLTALLTQLRAIGGA</sequence>
<reference evidence="3 4" key="1">
    <citation type="submission" date="2019-03" db="EMBL/GenBank/DDBJ databases">
        <title>Genomics of glacier-inhabiting Cryobacterium strains.</title>
        <authorList>
            <person name="Liu Q."/>
            <person name="Xin Y.-H."/>
        </authorList>
    </citation>
    <scope>NUCLEOTIDE SEQUENCE [LARGE SCALE GENOMIC DNA]</scope>
    <source>
        <strain evidence="3 4">Hh14</strain>
    </source>
</reference>
<dbReference type="InterPro" id="IPR000073">
    <property type="entry name" value="AB_hydrolase_1"/>
</dbReference>
<evidence type="ECO:0000313" key="4">
    <source>
        <dbReference type="Proteomes" id="UP000297447"/>
    </source>
</evidence>
<dbReference type="Pfam" id="PF00561">
    <property type="entry name" value="Abhydrolase_1"/>
    <property type="match status" value="1"/>
</dbReference>
<evidence type="ECO:0000256" key="1">
    <source>
        <dbReference type="ARBA" id="ARBA00022801"/>
    </source>
</evidence>
<dbReference type="InterPro" id="IPR029058">
    <property type="entry name" value="AB_hydrolase_fold"/>
</dbReference>
<dbReference type="InterPro" id="IPR050266">
    <property type="entry name" value="AB_hydrolase_sf"/>
</dbReference>
<gene>
    <name evidence="3" type="ORF">E3T55_12465</name>
</gene>
<comment type="caution">
    <text evidence="3">The sequence shown here is derived from an EMBL/GenBank/DDBJ whole genome shotgun (WGS) entry which is preliminary data.</text>
</comment>
<dbReference type="PANTHER" id="PTHR43798">
    <property type="entry name" value="MONOACYLGLYCEROL LIPASE"/>
    <property type="match status" value="1"/>
</dbReference>
<dbReference type="PRINTS" id="PR00111">
    <property type="entry name" value="ABHYDROLASE"/>
</dbReference>
<evidence type="ECO:0000259" key="2">
    <source>
        <dbReference type="Pfam" id="PF00561"/>
    </source>
</evidence>
<evidence type="ECO:0000313" key="3">
    <source>
        <dbReference type="EMBL" id="TFD48861.1"/>
    </source>
</evidence>
<name>A0A4R8ZYC9_9MICO</name>
<dbReference type="GO" id="GO:0016020">
    <property type="term" value="C:membrane"/>
    <property type="evidence" value="ECO:0007669"/>
    <property type="project" value="TreeGrafter"/>
</dbReference>
<dbReference type="PANTHER" id="PTHR43798:SF31">
    <property type="entry name" value="AB HYDROLASE SUPERFAMILY PROTEIN YCLE"/>
    <property type="match status" value="1"/>
</dbReference>
<dbReference type="RefSeq" id="WP_134519887.1">
    <property type="nucleotide sequence ID" value="NZ_SOHE01000053.1"/>
</dbReference>
<protein>
    <submittedName>
        <fullName evidence="3">Alpha/beta hydrolase</fullName>
    </submittedName>
</protein>
<feature type="domain" description="AB hydrolase-1" evidence="2">
    <location>
        <begin position="36"/>
        <end position="139"/>
    </location>
</feature>
<dbReference type="SUPFAM" id="SSF53474">
    <property type="entry name" value="alpha/beta-Hydrolases"/>
    <property type="match status" value="1"/>
</dbReference>
<dbReference type="EMBL" id="SOHE01000053">
    <property type="protein sequence ID" value="TFD48861.1"/>
    <property type="molecule type" value="Genomic_DNA"/>
</dbReference>
<dbReference type="Proteomes" id="UP000297447">
    <property type="component" value="Unassembled WGS sequence"/>
</dbReference>
<proteinExistence type="predicted"/>
<dbReference type="AlphaFoldDB" id="A0A4R8ZYC9"/>
<keyword evidence="1 3" id="KW-0378">Hydrolase</keyword>
<keyword evidence="4" id="KW-1185">Reference proteome</keyword>
<organism evidence="3 4">
    <name type="scientific">Cryobacterium frigoriphilum</name>
    <dbReference type="NCBI Taxonomy" id="1259150"/>
    <lineage>
        <taxon>Bacteria</taxon>
        <taxon>Bacillati</taxon>
        <taxon>Actinomycetota</taxon>
        <taxon>Actinomycetes</taxon>
        <taxon>Micrococcales</taxon>
        <taxon>Microbacteriaceae</taxon>
        <taxon>Cryobacterium</taxon>
    </lineage>
</organism>